<name>A0A915YFI7_9BACT</name>
<gene>
    <name evidence="3" type="ORF">AsAng_0027760</name>
</gene>
<protein>
    <submittedName>
        <fullName evidence="3">LytTR family DNA-binding domain-containing protein</fullName>
    </submittedName>
</protein>
<evidence type="ECO:0000256" key="1">
    <source>
        <dbReference type="PROSITE-ProRule" id="PRU00169"/>
    </source>
</evidence>
<dbReference type="EMBL" id="AP026867">
    <property type="protein sequence ID" value="BDS12061.1"/>
    <property type="molecule type" value="Genomic_DNA"/>
</dbReference>
<dbReference type="PANTHER" id="PTHR45526:SF1">
    <property type="entry name" value="TRANSCRIPTIONAL REGULATORY PROTEIN DCUR-RELATED"/>
    <property type="match status" value="1"/>
</dbReference>
<dbReference type="PANTHER" id="PTHR45526">
    <property type="entry name" value="TRANSCRIPTIONAL REGULATORY PROTEIN DPIA"/>
    <property type="match status" value="1"/>
</dbReference>
<dbReference type="Pfam" id="PF04397">
    <property type="entry name" value="LytTR"/>
    <property type="match status" value="1"/>
</dbReference>
<evidence type="ECO:0000313" key="3">
    <source>
        <dbReference type="EMBL" id="BDS12061.1"/>
    </source>
</evidence>
<dbReference type="Gene3D" id="2.40.50.1020">
    <property type="entry name" value="LytTr DNA-binding domain"/>
    <property type="match status" value="1"/>
</dbReference>
<accession>A0A915YFI7</accession>
<dbReference type="KEGG" id="aup:AsAng_0027760"/>
<keyword evidence="3" id="KW-0238">DNA-binding</keyword>
<sequence length="253" mass="28753">MKNIQAVIIDDEPMSVGVLQALLEELASDIELLGTAATIEDGISLIERVQPALVFLDIHLKNGYGFDILKKVNYTNFQVIFITAYHNYAVKAFQFSALHYLLKPINDDDLEEAINRYRQQKKPSLSPKSTHQVLKNAMSGKYKKLGLPTTNSVQYVDVEMISYCEASAGYTTFLLTNKEKIMVSKPLSSYENMLSEVGFFRIHDKYLVNLREVNRYIRGRGGQIELNSGVVLDVAVRKKNTFLSTLDDFFNHR</sequence>
<organism evidence="3 4">
    <name type="scientific">Aureispira anguillae</name>
    <dbReference type="NCBI Taxonomy" id="2864201"/>
    <lineage>
        <taxon>Bacteria</taxon>
        <taxon>Pseudomonadati</taxon>
        <taxon>Bacteroidota</taxon>
        <taxon>Saprospiria</taxon>
        <taxon>Saprospirales</taxon>
        <taxon>Saprospiraceae</taxon>
        <taxon>Aureispira</taxon>
    </lineage>
</organism>
<dbReference type="GO" id="GO:0003677">
    <property type="term" value="F:DNA binding"/>
    <property type="evidence" value="ECO:0007669"/>
    <property type="project" value="UniProtKB-KW"/>
</dbReference>
<evidence type="ECO:0000259" key="2">
    <source>
        <dbReference type="PROSITE" id="PS50110"/>
    </source>
</evidence>
<dbReference type="SMART" id="SM00448">
    <property type="entry name" value="REC"/>
    <property type="match status" value="1"/>
</dbReference>
<dbReference type="Gene3D" id="3.40.50.2300">
    <property type="match status" value="1"/>
</dbReference>
<dbReference type="InterPro" id="IPR001789">
    <property type="entry name" value="Sig_transdc_resp-reg_receiver"/>
</dbReference>
<dbReference type="InterPro" id="IPR051271">
    <property type="entry name" value="2C-system_Tx_regulators"/>
</dbReference>
<evidence type="ECO:0000313" key="4">
    <source>
        <dbReference type="Proteomes" id="UP001060919"/>
    </source>
</evidence>
<reference evidence="3" key="1">
    <citation type="submission" date="2022-09" db="EMBL/GenBank/DDBJ databases">
        <title>Aureispira anguillicida sp. nov., isolated from Leptocephalus of Japanese eel Anguilla japonica.</title>
        <authorList>
            <person name="Yuasa K."/>
            <person name="Mekata T."/>
            <person name="Ikunari K."/>
        </authorList>
    </citation>
    <scope>NUCLEOTIDE SEQUENCE</scope>
    <source>
        <strain evidence="3">EL160426</strain>
    </source>
</reference>
<dbReference type="AlphaFoldDB" id="A0A915YFI7"/>
<keyword evidence="1" id="KW-0597">Phosphoprotein</keyword>
<dbReference type="Pfam" id="PF00072">
    <property type="entry name" value="Response_reg"/>
    <property type="match status" value="1"/>
</dbReference>
<dbReference type="SMART" id="SM00850">
    <property type="entry name" value="LytTR"/>
    <property type="match status" value="1"/>
</dbReference>
<dbReference type="GO" id="GO:0000156">
    <property type="term" value="F:phosphorelay response regulator activity"/>
    <property type="evidence" value="ECO:0007669"/>
    <property type="project" value="TreeGrafter"/>
</dbReference>
<dbReference type="InterPro" id="IPR007492">
    <property type="entry name" value="LytTR_DNA-bd_dom"/>
</dbReference>
<dbReference type="SUPFAM" id="SSF52172">
    <property type="entry name" value="CheY-like"/>
    <property type="match status" value="1"/>
</dbReference>
<proteinExistence type="predicted"/>
<feature type="modified residue" description="4-aspartylphosphate" evidence="1">
    <location>
        <position position="57"/>
    </location>
</feature>
<feature type="domain" description="Response regulatory" evidence="2">
    <location>
        <begin position="5"/>
        <end position="118"/>
    </location>
</feature>
<dbReference type="RefSeq" id="WP_264793180.1">
    <property type="nucleotide sequence ID" value="NZ_AP026867.1"/>
</dbReference>
<dbReference type="InterPro" id="IPR011006">
    <property type="entry name" value="CheY-like_superfamily"/>
</dbReference>
<dbReference type="Proteomes" id="UP001060919">
    <property type="component" value="Chromosome"/>
</dbReference>
<keyword evidence="4" id="KW-1185">Reference proteome</keyword>
<dbReference type="PROSITE" id="PS50110">
    <property type="entry name" value="RESPONSE_REGULATORY"/>
    <property type="match status" value="1"/>
</dbReference>